<evidence type="ECO:0000256" key="8">
    <source>
        <dbReference type="ARBA" id="ARBA00023136"/>
    </source>
</evidence>
<evidence type="ECO:0000256" key="10">
    <source>
        <dbReference type="PROSITE-ProRule" id="PRU00703"/>
    </source>
</evidence>
<dbReference type="Gene3D" id="1.10.3080.10">
    <property type="entry name" value="Clc chloride channel"/>
    <property type="match status" value="1"/>
</dbReference>
<feature type="transmembrane region" description="Helical" evidence="11">
    <location>
        <begin position="304"/>
        <end position="324"/>
    </location>
</feature>
<evidence type="ECO:0000256" key="2">
    <source>
        <dbReference type="ARBA" id="ARBA00022448"/>
    </source>
</evidence>
<evidence type="ECO:0000256" key="9">
    <source>
        <dbReference type="ARBA" id="ARBA00023214"/>
    </source>
</evidence>
<dbReference type="GO" id="GO:0016020">
    <property type="term" value="C:membrane"/>
    <property type="evidence" value="ECO:0007669"/>
    <property type="project" value="UniProtKB-SubCell"/>
</dbReference>
<feature type="transmembrane region" description="Helical" evidence="11">
    <location>
        <begin position="424"/>
        <end position="445"/>
    </location>
</feature>
<feature type="transmembrane region" description="Helical" evidence="11">
    <location>
        <begin position="169"/>
        <end position="192"/>
    </location>
</feature>
<protein>
    <recommendedName>
        <fullName evidence="11">Chloride channel protein</fullName>
    </recommendedName>
</protein>
<dbReference type="Pfam" id="PF00571">
    <property type="entry name" value="CBS"/>
    <property type="match status" value="2"/>
</dbReference>
<dbReference type="InterPro" id="IPR046342">
    <property type="entry name" value="CBS_dom_sf"/>
</dbReference>
<keyword evidence="8 11" id="KW-0472">Membrane</keyword>
<organism evidence="13">
    <name type="scientific">Cacopsylla melanoneura</name>
    <dbReference type="NCBI Taxonomy" id="428564"/>
    <lineage>
        <taxon>Eukaryota</taxon>
        <taxon>Metazoa</taxon>
        <taxon>Ecdysozoa</taxon>
        <taxon>Arthropoda</taxon>
        <taxon>Hexapoda</taxon>
        <taxon>Insecta</taxon>
        <taxon>Pterygota</taxon>
        <taxon>Neoptera</taxon>
        <taxon>Paraneoptera</taxon>
        <taxon>Hemiptera</taxon>
        <taxon>Sternorrhyncha</taxon>
        <taxon>Psylloidea</taxon>
        <taxon>Psyllidae</taxon>
        <taxon>Psyllinae</taxon>
        <taxon>Cacopsylla</taxon>
    </lineage>
</organism>
<dbReference type="PROSITE" id="PS51371">
    <property type="entry name" value="CBS"/>
    <property type="match status" value="1"/>
</dbReference>
<dbReference type="Pfam" id="PF00654">
    <property type="entry name" value="Voltage_CLC"/>
    <property type="match status" value="1"/>
</dbReference>
<evidence type="ECO:0000256" key="7">
    <source>
        <dbReference type="ARBA" id="ARBA00023122"/>
    </source>
</evidence>
<evidence type="ECO:0000313" key="13">
    <source>
        <dbReference type="EMBL" id="CAG6782452.1"/>
    </source>
</evidence>
<reference evidence="13" key="1">
    <citation type="submission" date="2021-05" db="EMBL/GenBank/DDBJ databases">
        <authorList>
            <person name="Alioto T."/>
            <person name="Alioto T."/>
            <person name="Gomez Garrido J."/>
        </authorList>
    </citation>
    <scope>NUCLEOTIDE SEQUENCE</scope>
</reference>
<evidence type="ECO:0000256" key="1">
    <source>
        <dbReference type="ARBA" id="ARBA00004141"/>
    </source>
</evidence>
<feature type="transmembrane region" description="Helical" evidence="11">
    <location>
        <begin position="58"/>
        <end position="87"/>
    </location>
</feature>
<comment type="caution">
    <text evidence="11">Lacks conserved residue(s) required for the propagation of feature annotation.</text>
</comment>
<dbReference type="Gene3D" id="3.10.580.10">
    <property type="entry name" value="CBS-domain"/>
    <property type="match status" value="1"/>
</dbReference>
<feature type="transmembrane region" description="Helical" evidence="11">
    <location>
        <begin position="249"/>
        <end position="275"/>
    </location>
</feature>
<keyword evidence="5 11" id="KW-1133">Transmembrane helix</keyword>
<evidence type="ECO:0000256" key="3">
    <source>
        <dbReference type="ARBA" id="ARBA00022692"/>
    </source>
</evidence>
<name>A0A8D9BGM1_9HEMI</name>
<dbReference type="AlphaFoldDB" id="A0A8D9BGM1"/>
<keyword evidence="4" id="KW-0677">Repeat</keyword>
<dbReference type="InterPro" id="IPR000644">
    <property type="entry name" value="CBS_dom"/>
</dbReference>
<evidence type="ECO:0000259" key="12">
    <source>
        <dbReference type="PROSITE" id="PS51371"/>
    </source>
</evidence>
<dbReference type="InterPro" id="IPR014743">
    <property type="entry name" value="Cl-channel_core"/>
</dbReference>
<evidence type="ECO:0000256" key="5">
    <source>
        <dbReference type="ARBA" id="ARBA00022989"/>
    </source>
</evidence>
<feature type="transmembrane region" description="Helical" evidence="11">
    <location>
        <begin position="107"/>
        <end position="128"/>
    </location>
</feature>
<evidence type="ECO:0000256" key="11">
    <source>
        <dbReference type="RuleBase" id="RU361221"/>
    </source>
</evidence>
<sequence length="745" mass="83873">MGEDKMENEGPVVEKSFRQFSSKYETIDLDRHETEMTSESLLESLRSHNHVYVTIMRWILVFLTGVLVSVLMCIVRVFRIVLICYYVKPALLRAITSDFPHNLELTYAVWIAFYVVCIFIATALCVFIEPEAGGNDIVGMTAFFNGILIKNLLTLKTALVMYFSMMAQIPGGVGGTEIGPMIKISATVGYLLPKIYFPFRFMIILREEKERRNLALCGMAAGMASTLNAPVAGALIAVENTTNNFNTSLFQQVFFCSWVAKIFSRFALTLIYNFYLNDQWIDNQRLPTFGLIDNSKVHYHNFEFVLYILVGVCGGVLGCLWKELTLRVSKIRGYLSADGGTKTCLLMEGILWPAIIAWFHISLLYLFRSEPCVSTTQLLMDEIKSITVTSPKDFFNMPSLTCSNNTEMPQAGIALIFPNHIVTYLVHSLPKTFSLVFLASLFIFIYFQSAITAGMCMCSGLFIYHIILGTLWGRILGEYLHSHVREQWCDPNKIALLGAAAQLSGVFHYRLVTVAALIESTGSYQAYTIPLLITTVVARSVAHMVSPHSYYEMIIKYNGMPFLSPNIPYNDTTPVTEIMAHPIIQVPSITTVGTIMDVLSKNKGRYPVIADNGVLLGDASRNYLCSILLNKVQDLKQPVRFAAFKPILPKLWDVECTIEYYEKAMQTLRANLTVFDLVKEIHLVSFYNNSFHVIKPETNATGAYTFFQQTGVHTMYVTKQGRCLGVITRKDVIEAKDKNKKTNKG</sequence>
<keyword evidence="9 11" id="KW-0868">Chloride</keyword>
<dbReference type="GO" id="GO:0005254">
    <property type="term" value="F:chloride channel activity"/>
    <property type="evidence" value="ECO:0007669"/>
    <property type="project" value="UniProtKB-UniRule"/>
</dbReference>
<keyword evidence="3 11" id="KW-0812">Transmembrane</keyword>
<proteinExistence type="inferred from homology"/>
<dbReference type="EMBL" id="HBUF01627531">
    <property type="protein sequence ID" value="CAG6782452.1"/>
    <property type="molecule type" value="Transcribed_RNA"/>
</dbReference>
<comment type="similarity">
    <text evidence="11">Belongs to the chloride channel (TC 2.A.49) family.</text>
</comment>
<dbReference type="InterPro" id="IPR051280">
    <property type="entry name" value="Cl-channel/antiporter"/>
</dbReference>
<keyword evidence="2 11" id="KW-0813">Transport</keyword>
<feature type="transmembrane region" description="Helical" evidence="11">
    <location>
        <begin position="350"/>
        <end position="367"/>
    </location>
</feature>
<accession>A0A8D9BGM1</accession>
<dbReference type="SUPFAM" id="SSF54631">
    <property type="entry name" value="CBS-domain pair"/>
    <property type="match status" value="1"/>
</dbReference>
<feature type="transmembrane region" description="Helical" evidence="11">
    <location>
        <begin position="140"/>
        <end position="163"/>
    </location>
</feature>
<dbReference type="PANTHER" id="PTHR11689:SF136">
    <property type="entry name" value="H(+)_CL(-) EXCHANGE TRANSPORTER 7"/>
    <property type="match status" value="1"/>
</dbReference>
<dbReference type="PANTHER" id="PTHR11689">
    <property type="entry name" value="CHLORIDE CHANNEL PROTEIN CLC FAMILY MEMBER"/>
    <property type="match status" value="1"/>
</dbReference>
<feature type="transmembrane region" description="Helical" evidence="11">
    <location>
        <begin position="213"/>
        <end position="237"/>
    </location>
</feature>
<feature type="domain" description="CBS" evidence="12">
    <location>
        <begin position="687"/>
        <end position="742"/>
    </location>
</feature>
<evidence type="ECO:0000256" key="4">
    <source>
        <dbReference type="ARBA" id="ARBA00022737"/>
    </source>
</evidence>
<keyword evidence="7 10" id="KW-0129">CBS domain</keyword>
<dbReference type="SUPFAM" id="SSF81340">
    <property type="entry name" value="Clc chloride channel"/>
    <property type="match status" value="1"/>
</dbReference>
<keyword evidence="6 11" id="KW-0406">Ion transport</keyword>
<comment type="subcellular location">
    <subcellularLocation>
        <location evidence="1 11">Membrane</location>
        <topology evidence="1 11">Multi-pass membrane protein</topology>
    </subcellularLocation>
</comment>
<evidence type="ECO:0000256" key="6">
    <source>
        <dbReference type="ARBA" id="ARBA00023065"/>
    </source>
</evidence>
<dbReference type="PRINTS" id="PR00762">
    <property type="entry name" value="CLCHANNEL"/>
</dbReference>
<dbReference type="InterPro" id="IPR001807">
    <property type="entry name" value="ClC"/>
</dbReference>